<comment type="caution">
    <text evidence="2">The sequence shown here is derived from an EMBL/GenBank/DDBJ whole genome shotgun (WGS) entry which is preliminary data.</text>
</comment>
<dbReference type="EMBL" id="JRHH01000001">
    <property type="protein sequence ID" value="KGD69621.1"/>
    <property type="molecule type" value="Genomic_DNA"/>
</dbReference>
<evidence type="ECO:0000313" key="2">
    <source>
        <dbReference type="EMBL" id="KGD69621.1"/>
    </source>
</evidence>
<feature type="transmembrane region" description="Helical" evidence="1">
    <location>
        <begin position="12"/>
        <end position="35"/>
    </location>
</feature>
<dbReference type="eggNOG" id="ENOG5032RJD">
    <property type="taxonomic scope" value="Bacteria"/>
</dbReference>
<dbReference type="STRING" id="1453498.LG45_02375"/>
<dbReference type="AlphaFoldDB" id="A0A095SY79"/>
<dbReference type="RefSeq" id="WP_035123983.1">
    <property type="nucleotide sequence ID" value="NZ_JRHH01000001.1"/>
</dbReference>
<reference evidence="2 3" key="1">
    <citation type="submission" date="2014-09" db="EMBL/GenBank/DDBJ databases">
        <title>Whole Genome Shotgun of Flavobacterium aquatile LMG 4008.</title>
        <authorList>
            <person name="Gale A.N."/>
            <person name="Pipes S.E."/>
            <person name="Newman J.D."/>
        </authorList>
    </citation>
    <scope>NUCLEOTIDE SEQUENCE [LARGE SCALE GENOMIC DNA]</scope>
    <source>
        <strain evidence="2 3">LMG 4008</strain>
    </source>
</reference>
<keyword evidence="1" id="KW-1133">Transmembrane helix</keyword>
<evidence type="ECO:0008006" key="4">
    <source>
        <dbReference type="Google" id="ProtNLM"/>
    </source>
</evidence>
<keyword evidence="1" id="KW-0812">Transmembrane</keyword>
<accession>A0A095SY79</accession>
<keyword evidence="3" id="KW-1185">Reference proteome</keyword>
<sequence>MNTTNSKPSGSFWAIAIIALLWNLMGVNQYILMAYKSESVRAGLSAEKLALIDATPVWSTAAFAIAVFAGALGCVALLLRKKIAKFLFTTSFIGIVFQNIDAFMRFKVSEFNGVELTMTLLIPVIALFLIWYSKKCISKGWLK</sequence>
<dbReference type="Proteomes" id="UP000029554">
    <property type="component" value="Unassembled WGS sequence"/>
</dbReference>
<evidence type="ECO:0000313" key="3">
    <source>
        <dbReference type="Proteomes" id="UP000029554"/>
    </source>
</evidence>
<evidence type="ECO:0000256" key="1">
    <source>
        <dbReference type="SAM" id="Phobius"/>
    </source>
</evidence>
<proteinExistence type="predicted"/>
<organism evidence="2 3">
    <name type="scientific">Flavobacterium aquatile LMG 4008 = ATCC 11947</name>
    <dbReference type="NCBI Taxonomy" id="1453498"/>
    <lineage>
        <taxon>Bacteria</taxon>
        <taxon>Pseudomonadati</taxon>
        <taxon>Bacteroidota</taxon>
        <taxon>Flavobacteriia</taxon>
        <taxon>Flavobacteriales</taxon>
        <taxon>Flavobacteriaceae</taxon>
        <taxon>Flavobacterium</taxon>
    </lineage>
</organism>
<feature type="transmembrane region" description="Helical" evidence="1">
    <location>
        <begin position="116"/>
        <end position="133"/>
    </location>
</feature>
<protein>
    <recommendedName>
        <fullName evidence="4">Sugar transporter</fullName>
    </recommendedName>
</protein>
<name>A0A095SY79_9FLAO</name>
<feature type="transmembrane region" description="Helical" evidence="1">
    <location>
        <begin position="55"/>
        <end position="79"/>
    </location>
</feature>
<gene>
    <name evidence="2" type="ORF">LG45_02375</name>
</gene>
<keyword evidence="1" id="KW-0472">Membrane</keyword>
<dbReference type="OrthoDB" id="1143964at2"/>
<feature type="transmembrane region" description="Helical" evidence="1">
    <location>
        <begin position="86"/>
        <end position="104"/>
    </location>
</feature>